<reference evidence="2" key="1">
    <citation type="submission" date="2016-10" db="EMBL/GenBank/DDBJ databases">
        <authorList>
            <person name="Varghese N."/>
            <person name="Submissions S."/>
        </authorList>
    </citation>
    <scope>NUCLEOTIDE SEQUENCE [LARGE SCALE GENOMIC DNA]</scope>
    <source>
        <strain evidence="2">ATCC 25963</strain>
    </source>
</reference>
<proteinExistence type="predicted"/>
<name>A0A1I2I4F8_9BACT</name>
<evidence type="ECO:0000313" key="1">
    <source>
        <dbReference type="EMBL" id="SFF35796.1"/>
    </source>
</evidence>
<dbReference type="InterPro" id="IPR016186">
    <property type="entry name" value="C-type_lectin-like/link_sf"/>
</dbReference>
<organism evidence="1 2">
    <name type="scientific">Nannocystis exedens</name>
    <dbReference type="NCBI Taxonomy" id="54"/>
    <lineage>
        <taxon>Bacteria</taxon>
        <taxon>Pseudomonadati</taxon>
        <taxon>Myxococcota</taxon>
        <taxon>Polyangia</taxon>
        <taxon>Nannocystales</taxon>
        <taxon>Nannocystaceae</taxon>
        <taxon>Nannocystis</taxon>
    </lineage>
</organism>
<accession>A0A1I2I4F8</accession>
<dbReference type="Proteomes" id="UP000199400">
    <property type="component" value="Unassembled WGS sequence"/>
</dbReference>
<dbReference type="InterPro" id="IPR016187">
    <property type="entry name" value="CTDL_fold"/>
</dbReference>
<dbReference type="Gene3D" id="3.10.100.10">
    <property type="entry name" value="Mannose-Binding Protein A, subunit A"/>
    <property type="match status" value="1"/>
</dbReference>
<dbReference type="SUPFAM" id="SSF56436">
    <property type="entry name" value="C-type lectin-like"/>
    <property type="match status" value="1"/>
</dbReference>
<evidence type="ECO:0008006" key="3">
    <source>
        <dbReference type="Google" id="ProtNLM"/>
    </source>
</evidence>
<evidence type="ECO:0000313" key="2">
    <source>
        <dbReference type="Proteomes" id="UP000199400"/>
    </source>
</evidence>
<dbReference type="EMBL" id="FOMX01000052">
    <property type="protein sequence ID" value="SFF35796.1"/>
    <property type="molecule type" value="Genomic_DNA"/>
</dbReference>
<protein>
    <recommendedName>
        <fullName evidence="3">DUF1554 domain-containing protein</fullName>
    </recommendedName>
</protein>
<sequence length="157" mass="16238">MPKRVFVSSTYYTGNMGGLDGAAASCTARAAAAGLGGTWQAWLSSATSTPLTRFTPSTSGYARVDGIIIADDWADLLDGTLDAPISLTEFGTAANGAGVWTGTNADGTAALYMCGGFTTTQTYHGETGSFSATNATWSKADQPLTCAGTRRIYCFEQ</sequence>
<keyword evidence="2" id="KW-1185">Reference proteome</keyword>
<dbReference type="AlphaFoldDB" id="A0A1I2I4F8"/>
<gene>
    <name evidence="1" type="ORF">SAMN02745121_08365</name>
</gene>